<evidence type="ECO:0000259" key="15">
    <source>
        <dbReference type="Pfam" id="PF01225"/>
    </source>
</evidence>
<evidence type="ECO:0000256" key="1">
    <source>
        <dbReference type="ARBA" id="ARBA00004496"/>
    </source>
</evidence>
<dbReference type="InterPro" id="IPR013221">
    <property type="entry name" value="Mur_ligase_cen"/>
</dbReference>
<evidence type="ECO:0000256" key="4">
    <source>
        <dbReference type="ARBA" id="ARBA00022490"/>
    </source>
</evidence>
<dbReference type="EC" id="6.3.2.8" evidence="3 14"/>
<dbReference type="EMBL" id="MHQM01000023">
    <property type="protein sequence ID" value="OHA03574.1"/>
    <property type="molecule type" value="Genomic_DNA"/>
</dbReference>
<comment type="similarity">
    <text evidence="14">Belongs to the MurCDEF family.</text>
</comment>
<gene>
    <name evidence="14" type="primary">murC</name>
    <name evidence="18" type="ORF">A3J58_00335</name>
</gene>
<feature type="domain" description="Mur ligase N-terminal catalytic" evidence="15">
    <location>
        <begin position="2"/>
        <end position="102"/>
    </location>
</feature>
<evidence type="ECO:0000256" key="6">
    <source>
        <dbReference type="ARBA" id="ARBA00022618"/>
    </source>
</evidence>
<dbReference type="Gene3D" id="3.40.1190.10">
    <property type="entry name" value="Mur-like, catalytic domain"/>
    <property type="match status" value="1"/>
</dbReference>
<accession>A0A1G2KWL4</accession>
<keyword evidence="4 14" id="KW-0963">Cytoplasm</keyword>
<dbReference type="Proteomes" id="UP000178510">
    <property type="component" value="Unassembled WGS sequence"/>
</dbReference>
<comment type="subcellular location">
    <subcellularLocation>
        <location evidence="1 14">Cytoplasm</location>
    </subcellularLocation>
</comment>
<dbReference type="GO" id="GO:0071555">
    <property type="term" value="P:cell wall organization"/>
    <property type="evidence" value="ECO:0007669"/>
    <property type="project" value="UniProtKB-KW"/>
</dbReference>
<comment type="function">
    <text evidence="14">Cell wall formation.</text>
</comment>
<dbReference type="InterPro" id="IPR036615">
    <property type="entry name" value="Mur_ligase_C_dom_sf"/>
</dbReference>
<dbReference type="SUPFAM" id="SSF53623">
    <property type="entry name" value="MurD-like peptide ligases, catalytic domain"/>
    <property type="match status" value="1"/>
</dbReference>
<dbReference type="AlphaFoldDB" id="A0A1G2KWL4"/>
<protein>
    <recommendedName>
        <fullName evidence="3 14">UDP-N-acetylmuramate--L-alanine ligase</fullName>
        <ecNumber evidence="3 14">6.3.2.8</ecNumber>
    </recommendedName>
    <alternativeName>
        <fullName evidence="14">UDP-N-acetylmuramoyl-L-alanine synthetase</fullName>
    </alternativeName>
</protein>
<dbReference type="InterPro" id="IPR000713">
    <property type="entry name" value="Mur_ligase_N"/>
</dbReference>
<keyword evidence="9 14" id="KW-0133">Cell shape</keyword>
<evidence type="ECO:0000256" key="9">
    <source>
        <dbReference type="ARBA" id="ARBA00022960"/>
    </source>
</evidence>
<dbReference type="STRING" id="1802274.A3J58_00335"/>
<evidence type="ECO:0000313" key="19">
    <source>
        <dbReference type="Proteomes" id="UP000178510"/>
    </source>
</evidence>
<dbReference type="Gene3D" id="3.40.50.720">
    <property type="entry name" value="NAD(P)-binding Rossmann-like Domain"/>
    <property type="match status" value="1"/>
</dbReference>
<evidence type="ECO:0000256" key="11">
    <source>
        <dbReference type="ARBA" id="ARBA00023306"/>
    </source>
</evidence>
<dbReference type="Pfam" id="PF02875">
    <property type="entry name" value="Mur_ligase_C"/>
    <property type="match status" value="1"/>
</dbReference>
<keyword evidence="7 14" id="KW-0547">Nucleotide-binding</keyword>
<dbReference type="InterPro" id="IPR036565">
    <property type="entry name" value="Mur-like_cat_sf"/>
</dbReference>
<keyword evidence="12 14" id="KW-0961">Cell wall biogenesis/degradation</keyword>
<dbReference type="HAMAP" id="MF_00046">
    <property type="entry name" value="MurC"/>
    <property type="match status" value="1"/>
</dbReference>
<dbReference type="UniPathway" id="UPA00219"/>
<keyword evidence="8 14" id="KW-0067">ATP-binding</keyword>
<dbReference type="InterPro" id="IPR005758">
    <property type="entry name" value="UDP-N-AcMur_Ala_ligase_MurC"/>
</dbReference>
<evidence type="ECO:0000256" key="5">
    <source>
        <dbReference type="ARBA" id="ARBA00022598"/>
    </source>
</evidence>
<dbReference type="Pfam" id="PF01225">
    <property type="entry name" value="Mur_ligase"/>
    <property type="match status" value="1"/>
</dbReference>
<proteinExistence type="inferred from homology"/>
<organism evidence="18 19">
    <name type="scientific">Candidatus Sungbacteria bacterium RIFCSPHIGHO2_02_FULL_52_23</name>
    <dbReference type="NCBI Taxonomy" id="1802274"/>
    <lineage>
        <taxon>Bacteria</taxon>
        <taxon>Candidatus Sungiibacteriota</taxon>
    </lineage>
</organism>
<feature type="binding site" evidence="14">
    <location>
        <begin position="109"/>
        <end position="115"/>
    </location>
    <ligand>
        <name>ATP</name>
        <dbReference type="ChEBI" id="CHEBI:30616"/>
    </ligand>
</feature>
<dbReference type="Gene3D" id="3.90.190.20">
    <property type="entry name" value="Mur ligase, C-terminal domain"/>
    <property type="match status" value="1"/>
</dbReference>
<evidence type="ECO:0000259" key="16">
    <source>
        <dbReference type="Pfam" id="PF02875"/>
    </source>
</evidence>
<dbReference type="GO" id="GO:0005737">
    <property type="term" value="C:cytoplasm"/>
    <property type="evidence" value="ECO:0007669"/>
    <property type="project" value="UniProtKB-SubCell"/>
</dbReference>
<dbReference type="InterPro" id="IPR004101">
    <property type="entry name" value="Mur_ligase_C"/>
</dbReference>
<comment type="caution">
    <text evidence="18">The sequence shown here is derived from an EMBL/GenBank/DDBJ whole genome shotgun (WGS) entry which is preliminary data.</text>
</comment>
<evidence type="ECO:0000256" key="8">
    <source>
        <dbReference type="ARBA" id="ARBA00022840"/>
    </source>
</evidence>
<feature type="domain" description="Mur ligase central" evidence="17">
    <location>
        <begin position="107"/>
        <end position="239"/>
    </location>
</feature>
<dbReference type="PANTHER" id="PTHR43445">
    <property type="entry name" value="UDP-N-ACETYLMURAMATE--L-ALANINE LIGASE-RELATED"/>
    <property type="match status" value="1"/>
</dbReference>
<sequence length="434" mass="47924">MHIHFIGIGGIGVSALAKYYLAAGARVSGSDLTSSEITTDLARRGATIILGTHSAFNIPQSATHVIHTAAVPKTNPEFKEAKRRKISLKNYAEAIGDVTRQFKTITISGSHGKSTTTAMTSLVLEEGYCDPTVIIGTKMREFGDSNFRAGKGSHLVLEADEWNRSFLNYSPEIAAVTNIDTEHLDTYKTPEAVEAAFAEYLARVPKHGAIIANKDDHRTWRMAKKFGDKVVWYSTGSRDGKAVKKILRVPGEHNLSNALAALSIGRKLGIPDAAIMAALSRFTGTWRRFEFKGVLNGAFLFNDYGHHPREITATLAAARERFPMRRIWCVYQPHQHARLQYLWNDFLSAFDMADRVTLLPVYDVAGRETKIAKKAVNSERLARELQDKGKNVSHAASFDDAALLIKTEIRPGDALLLMGAGDIYSLNKKLIPEN</sequence>
<dbReference type="Pfam" id="PF08245">
    <property type="entry name" value="Mur_ligase_M"/>
    <property type="match status" value="1"/>
</dbReference>
<evidence type="ECO:0000256" key="3">
    <source>
        <dbReference type="ARBA" id="ARBA00012211"/>
    </source>
</evidence>
<comment type="catalytic activity">
    <reaction evidence="13 14">
        <text>UDP-N-acetyl-alpha-D-muramate + L-alanine + ATP = UDP-N-acetyl-alpha-D-muramoyl-L-alanine + ADP + phosphate + H(+)</text>
        <dbReference type="Rhea" id="RHEA:23372"/>
        <dbReference type="ChEBI" id="CHEBI:15378"/>
        <dbReference type="ChEBI" id="CHEBI:30616"/>
        <dbReference type="ChEBI" id="CHEBI:43474"/>
        <dbReference type="ChEBI" id="CHEBI:57972"/>
        <dbReference type="ChEBI" id="CHEBI:70757"/>
        <dbReference type="ChEBI" id="CHEBI:83898"/>
        <dbReference type="ChEBI" id="CHEBI:456216"/>
        <dbReference type="EC" id="6.3.2.8"/>
    </reaction>
</comment>
<evidence type="ECO:0000256" key="10">
    <source>
        <dbReference type="ARBA" id="ARBA00022984"/>
    </source>
</evidence>
<evidence type="ECO:0000256" key="2">
    <source>
        <dbReference type="ARBA" id="ARBA00004752"/>
    </source>
</evidence>
<keyword evidence="6 14" id="KW-0132">Cell division</keyword>
<dbReference type="PANTHER" id="PTHR43445:SF3">
    <property type="entry name" value="UDP-N-ACETYLMURAMATE--L-ALANINE LIGASE"/>
    <property type="match status" value="1"/>
</dbReference>
<evidence type="ECO:0000313" key="18">
    <source>
        <dbReference type="EMBL" id="OHA03574.1"/>
    </source>
</evidence>
<dbReference type="GO" id="GO:0005524">
    <property type="term" value="F:ATP binding"/>
    <property type="evidence" value="ECO:0007669"/>
    <property type="project" value="UniProtKB-UniRule"/>
</dbReference>
<comment type="pathway">
    <text evidence="2 14">Cell wall biogenesis; peptidoglycan biosynthesis.</text>
</comment>
<evidence type="ECO:0000256" key="12">
    <source>
        <dbReference type="ARBA" id="ARBA00023316"/>
    </source>
</evidence>
<reference evidence="18 19" key="1">
    <citation type="journal article" date="2016" name="Nat. Commun.">
        <title>Thousands of microbial genomes shed light on interconnected biogeochemical processes in an aquifer system.</title>
        <authorList>
            <person name="Anantharaman K."/>
            <person name="Brown C.T."/>
            <person name="Hug L.A."/>
            <person name="Sharon I."/>
            <person name="Castelle C.J."/>
            <person name="Probst A.J."/>
            <person name="Thomas B.C."/>
            <person name="Singh A."/>
            <person name="Wilkins M.J."/>
            <person name="Karaoz U."/>
            <person name="Brodie E.L."/>
            <person name="Williams K.H."/>
            <person name="Hubbard S.S."/>
            <person name="Banfield J.F."/>
        </authorList>
    </citation>
    <scope>NUCLEOTIDE SEQUENCE [LARGE SCALE GENOMIC DNA]</scope>
</reference>
<dbReference type="SUPFAM" id="SSF53244">
    <property type="entry name" value="MurD-like peptide ligases, peptide-binding domain"/>
    <property type="match status" value="1"/>
</dbReference>
<name>A0A1G2KWL4_9BACT</name>
<keyword evidence="10 14" id="KW-0573">Peptidoglycan synthesis</keyword>
<dbReference type="GO" id="GO:0051301">
    <property type="term" value="P:cell division"/>
    <property type="evidence" value="ECO:0007669"/>
    <property type="project" value="UniProtKB-KW"/>
</dbReference>
<dbReference type="GO" id="GO:0008360">
    <property type="term" value="P:regulation of cell shape"/>
    <property type="evidence" value="ECO:0007669"/>
    <property type="project" value="UniProtKB-KW"/>
</dbReference>
<dbReference type="SUPFAM" id="SSF51984">
    <property type="entry name" value="MurCD N-terminal domain"/>
    <property type="match status" value="1"/>
</dbReference>
<dbReference type="GO" id="GO:0009252">
    <property type="term" value="P:peptidoglycan biosynthetic process"/>
    <property type="evidence" value="ECO:0007669"/>
    <property type="project" value="UniProtKB-UniRule"/>
</dbReference>
<keyword evidence="5 14" id="KW-0436">Ligase</keyword>
<dbReference type="InterPro" id="IPR050061">
    <property type="entry name" value="MurCDEF_pg_biosynth"/>
</dbReference>
<evidence type="ECO:0000256" key="13">
    <source>
        <dbReference type="ARBA" id="ARBA00047833"/>
    </source>
</evidence>
<feature type="domain" description="Mur ligase C-terminal" evidence="16">
    <location>
        <begin position="287"/>
        <end position="421"/>
    </location>
</feature>
<keyword evidence="11 14" id="KW-0131">Cell cycle</keyword>
<evidence type="ECO:0000259" key="17">
    <source>
        <dbReference type="Pfam" id="PF08245"/>
    </source>
</evidence>
<evidence type="ECO:0000256" key="14">
    <source>
        <dbReference type="HAMAP-Rule" id="MF_00046"/>
    </source>
</evidence>
<dbReference type="GO" id="GO:0008763">
    <property type="term" value="F:UDP-N-acetylmuramate-L-alanine ligase activity"/>
    <property type="evidence" value="ECO:0007669"/>
    <property type="project" value="UniProtKB-UniRule"/>
</dbReference>
<evidence type="ECO:0000256" key="7">
    <source>
        <dbReference type="ARBA" id="ARBA00022741"/>
    </source>
</evidence>